<dbReference type="InterPro" id="IPR007872">
    <property type="entry name" value="DPH_MB_dom"/>
</dbReference>
<dbReference type="PANTHER" id="PTHR21454:SF46">
    <property type="entry name" value="DIPHTHAMIDE BIOSYNTHESIS PROTEIN 4"/>
    <property type="match status" value="1"/>
</dbReference>
<dbReference type="GO" id="GO:0017183">
    <property type="term" value="P:protein histidyl modification to diphthamide"/>
    <property type="evidence" value="ECO:0007669"/>
    <property type="project" value="UniProtKB-UniPathway"/>
</dbReference>
<keyword evidence="11" id="KW-0539">Nucleus</keyword>
<evidence type="ECO:0000259" key="13">
    <source>
        <dbReference type="PROSITE" id="PS50076"/>
    </source>
</evidence>
<evidence type="ECO:0000256" key="6">
    <source>
        <dbReference type="ARBA" id="ARBA00021797"/>
    </source>
</evidence>
<comment type="subcellular location">
    <subcellularLocation>
        <location evidence="3">Cytoplasm</location>
    </subcellularLocation>
    <subcellularLocation>
        <location evidence="2">Nucleus</location>
    </subcellularLocation>
</comment>
<keyword evidence="7" id="KW-0963">Cytoplasm</keyword>
<comment type="similarity">
    <text evidence="5">Belongs to the DPH4 family.</text>
</comment>
<dbReference type="SUPFAM" id="SSF46565">
    <property type="entry name" value="Chaperone J-domain"/>
    <property type="match status" value="1"/>
</dbReference>
<evidence type="ECO:0000256" key="5">
    <source>
        <dbReference type="ARBA" id="ARBA00006169"/>
    </source>
</evidence>
<evidence type="ECO:0000256" key="10">
    <source>
        <dbReference type="ARBA" id="ARBA00023004"/>
    </source>
</evidence>
<keyword evidence="16" id="KW-1185">Reference proteome</keyword>
<dbReference type="InterPro" id="IPR036671">
    <property type="entry name" value="DPH_MB_sf"/>
</dbReference>
<name>A0A1B8GJU0_9PEZI</name>
<dbReference type="InterPro" id="IPR036869">
    <property type="entry name" value="J_dom_sf"/>
</dbReference>
<dbReference type="InterPro" id="IPR040453">
    <property type="entry name" value="Mnd1_HTH"/>
</dbReference>
<dbReference type="GO" id="GO:0005634">
    <property type="term" value="C:nucleus"/>
    <property type="evidence" value="ECO:0007669"/>
    <property type="project" value="UniProtKB-SubCell"/>
</dbReference>
<dbReference type="InterPro" id="IPR001623">
    <property type="entry name" value="DnaJ_domain"/>
</dbReference>
<dbReference type="STRING" id="342668.A0A1B8GJU0"/>
<dbReference type="PROSITE" id="PS51074">
    <property type="entry name" value="DPH_MB"/>
    <property type="match status" value="1"/>
</dbReference>
<dbReference type="Pfam" id="PF03962">
    <property type="entry name" value="Mnd1"/>
    <property type="match status" value="1"/>
</dbReference>
<feature type="region of interest" description="Disordered" evidence="12">
    <location>
        <begin position="37"/>
        <end position="62"/>
    </location>
</feature>
<dbReference type="OrthoDB" id="9978204at2759"/>
<gene>
    <name evidence="15" type="ORF">VE01_06851</name>
</gene>
<proteinExistence type="inferred from homology"/>
<evidence type="ECO:0000256" key="2">
    <source>
        <dbReference type="ARBA" id="ARBA00004123"/>
    </source>
</evidence>
<evidence type="ECO:0000256" key="8">
    <source>
        <dbReference type="ARBA" id="ARBA00022723"/>
    </source>
</evidence>
<reference evidence="16" key="2">
    <citation type="journal article" date="2018" name="Nat. Commun.">
        <title>Extreme sensitivity to ultraviolet light in the fungal pathogen causing white-nose syndrome of bats.</title>
        <authorList>
            <person name="Palmer J.M."/>
            <person name="Drees K.P."/>
            <person name="Foster J.T."/>
            <person name="Lindner D.L."/>
        </authorList>
    </citation>
    <scope>NUCLEOTIDE SEQUENCE [LARGE SCALE GENOMIC DNA]</scope>
    <source>
        <strain evidence="16">UAMH 10579</strain>
    </source>
</reference>
<dbReference type="SUPFAM" id="SSF144217">
    <property type="entry name" value="CSL zinc finger"/>
    <property type="match status" value="1"/>
</dbReference>
<dbReference type="GO" id="GO:0046872">
    <property type="term" value="F:metal ion binding"/>
    <property type="evidence" value="ECO:0007669"/>
    <property type="project" value="UniProtKB-KW"/>
</dbReference>
<dbReference type="PROSITE" id="PS50076">
    <property type="entry name" value="DNAJ_2"/>
    <property type="match status" value="1"/>
</dbReference>
<comment type="pathway">
    <text evidence="4">Protein modification; peptidyl-diphthamide biosynthesis.</text>
</comment>
<evidence type="ECO:0000256" key="9">
    <source>
        <dbReference type="ARBA" id="ARBA00022833"/>
    </source>
</evidence>
<dbReference type="InterPro" id="IPR044248">
    <property type="entry name" value="DPH3/4-like"/>
</dbReference>
<feature type="domain" description="DPH-type MB" evidence="14">
    <location>
        <begin position="109"/>
        <end position="154"/>
    </location>
</feature>
<dbReference type="AlphaFoldDB" id="A0A1B8GJU0"/>
<dbReference type="EMBL" id="KV460230">
    <property type="protein sequence ID" value="OBT96110.1"/>
    <property type="molecule type" value="Genomic_DNA"/>
</dbReference>
<dbReference type="Pfam" id="PF05207">
    <property type="entry name" value="Zn_ribbon_CSL"/>
    <property type="match status" value="1"/>
</dbReference>
<dbReference type="RefSeq" id="XP_018129843.1">
    <property type="nucleotide sequence ID" value="XM_018276290.2"/>
</dbReference>
<dbReference type="CDD" id="cd06257">
    <property type="entry name" value="DnaJ"/>
    <property type="match status" value="1"/>
</dbReference>
<feature type="domain" description="J" evidence="13">
    <location>
        <begin position="3"/>
        <end position="88"/>
    </location>
</feature>
<organism evidence="15 16">
    <name type="scientific">Pseudogymnoascus verrucosus</name>
    <dbReference type="NCBI Taxonomy" id="342668"/>
    <lineage>
        <taxon>Eukaryota</taxon>
        <taxon>Fungi</taxon>
        <taxon>Dikarya</taxon>
        <taxon>Ascomycota</taxon>
        <taxon>Pezizomycotina</taxon>
        <taxon>Leotiomycetes</taxon>
        <taxon>Thelebolales</taxon>
        <taxon>Thelebolaceae</taxon>
        <taxon>Pseudogymnoascus</taxon>
    </lineage>
</organism>
<dbReference type="UniPathway" id="UPA00559"/>
<dbReference type="GO" id="GO:0005737">
    <property type="term" value="C:cytoplasm"/>
    <property type="evidence" value="ECO:0007669"/>
    <property type="project" value="UniProtKB-SubCell"/>
</dbReference>
<evidence type="ECO:0000256" key="11">
    <source>
        <dbReference type="ARBA" id="ARBA00023242"/>
    </source>
</evidence>
<dbReference type="GeneID" id="28840237"/>
<evidence type="ECO:0000256" key="12">
    <source>
        <dbReference type="SAM" id="MobiDB-lite"/>
    </source>
</evidence>
<keyword evidence="9" id="KW-0862">Zinc</keyword>
<comment type="function">
    <text evidence="1">Required for the first step of diphthamide biosynthesis, the transfer of 3-amino-3-carboxypropyl from S-adenosyl-L-methionine to a histidine residue. Diphthamide is a post-translational modification of histidine which occurs in elongation factor 2.</text>
</comment>
<feature type="compositionally biased region" description="Polar residues" evidence="12">
    <location>
        <begin position="42"/>
        <end position="62"/>
    </location>
</feature>
<sequence length="373" mass="41981">MVTYYEILGLPNSRDAARFLTPQLLKAAYRKSLLQHHPDKVQQVSSPEPGSTKATNKQPSSAYTVDQITKAYSIISTPKLREEYDRELALESQRTGEFGAQQRNGFRTGVETVDLDDLDFDEKESLWFRSCRCGDDRGFLIREEDLEEAVDDGELAAPKSAPPAAKQALILDWFHRSLSAHSFKDLEKALPAVASISGMVVKDYLQALSDEGLIKVEKIGSGNWYWAFVSDAKQSKEKVLHDLQAEETKLKISIADIKKHITEATAQRDEDDEMLEDNGMDRQALLEAHERLLKETASLDKELAAYSGSDPTEVLRKEKEIQSLKDDAEQFTDNLECIRSYLLDLTNDREQVALVMQSTCGDEYIPGEGLKEL</sequence>
<dbReference type="Proteomes" id="UP000091956">
    <property type="component" value="Unassembled WGS sequence"/>
</dbReference>
<evidence type="ECO:0000256" key="1">
    <source>
        <dbReference type="ARBA" id="ARBA00003474"/>
    </source>
</evidence>
<dbReference type="PANTHER" id="PTHR21454">
    <property type="entry name" value="DPH3 HOMOLOG-RELATED"/>
    <property type="match status" value="1"/>
</dbReference>
<keyword evidence="8" id="KW-0479">Metal-binding</keyword>
<accession>A0A1B8GJU0</accession>
<protein>
    <recommendedName>
        <fullName evidence="6">Diphthamide biosynthesis protein 4</fullName>
    </recommendedName>
</protein>
<dbReference type="Gene3D" id="1.10.287.110">
    <property type="entry name" value="DnaJ domain"/>
    <property type="match status" value="1"/>
</dbReference>
<evidence type="ECO:0000256" key="3">
    <source>
        <dbReference type="ARBA" id="ARBA00004496"/>
    </source>
</evidence>
<evidence type="ECO:0000256" key="4">
    <source>
        <dbReference type="ARBA" id="ARBA00005156"/>
    </source>
</evidence>
<dbReference type="Pfam" id="PF00226">
    <property type="entry name" value="DnaJ"/>
    <property type="match status" value="1"/>
</dbReference>
<reference evidence="15 16" key="1">
    <citation type="submission" date="2016-03" db="EMBL/GenBank/DDBJ databases">
        <title>Comparative genomics of Pseudogymnoascus destructans, the fungus causing white-nose syndrome of bats.</title>
        <authorList>
            <person name="Palmer J.M."/>
            <person name="Drees K.P."/>
            <person name="Foster J.T."/>
            <person name="Lindner D.L."/>
        </authorList>
    </citation>
    <scope>NUCLEOTIDE SEQUENCE [LARGE SCALE GENOMIC DNA]</scope>
    <source>
        <strain evidence="15 16">UAMH 10579</strain>
    </source>
</reference>
<evidence type="ECO:0000313" key="15">
    <source>
        <dbReference type="EMBL" id="OBT96110.1"/>
    </source>
</evidence>
<evidence type="ECO:0000313" key="16">
    <source>
        <dbReference type="Proteomes" id="UP000091956"/>
    </source>
</evidence>
<evidence type="ECO:0000256" key="7">
    <source>
        <dbReference type="ARBA" id="ARBA00022490"/>
    </source>
</evidence>
<evidence type="ECO:0000259" key="14">
    <source>
        <dbReference type="PROSITE" id="PS51074"/>
    </source>
</evidence>
<dbReference type="Gene3D" id="3.10.660.10">
    <property type="entry name" value="DPH Zinc finger"/>
    <property type="match status" value="1"/>
</dbReference>
<keyword evidence="10" id="KW-0408">Iron</keyword>
<dbReference type="SMART" id="SM00271">
    <property type="entry name" value="DnaJ"/>
    <property type="match status" value="1"/>
</dbReference>